<reference evidence="1 2" key="1">
    <citation type="journal article" date="2018" name="Evol. Lett.">
        <title>Horizontal gene cluster transfer increased hallucinogenic mushroom diversity.</title>
        <authorList>
            <person name="Reynolds H.T."/>
            <person name="Vijayakumar V."/>
            <person name="Gluck-Thaler E."/>
            <person name="Korotkin H.B."/>
            <person name="Matheny P.B."/>
            <person name="Slot J.C."/>
        </authorList>
    </citation>
    <scope>NUCLEOTIDE SEQUENCE [LARGE SCALE GENOMIC DNA]</scope>
    <source>
        <strain evidence="1 2">2629</strain>
    </source>
</reference>
<gene>
    <name evidence="1" type="ORF">CVT24_003981</name>
</gene>
<comment type="caution">
    <text evidence="1">The sequence shown here is derived from an EMBL/GenBank/DDBJ whole genome shotgun (WGS) entry which is preliminary data.</text>
</comment>
<keyword evidence="2" id="KW-1185">Reference proteome</keyword>
<dbReference type="EMBL" id="NHTK01005005">
    <property type="protein sequence ID" value="PPQ83670.1"/>
    <property type="molecule type" value="Genomic_DNA"/>
</dbReference>
<accession>A0A409WYT8</accession>
<proteinExistence type="predicted"/>
<name>A0A409WYT8_9AGAR</name>
<sequence>MHGADLSVGVKKEDNIPVFGVIQAACNGSKEDSVTWSLSENGIAGTGIPDCALGLIVNAPLPNVEIKVEATAKIVANTASLKLHQRNATDTLRFAGSLYINFNDTIITDYVSKDENSVNAKKMAFFSECGVSKTDPDEV</sequence>
<organism evidence="1 2">
    <name type="scientific">Panaeolus cyanescens</name>
    <dbReference type="NCBI Taxonomy" id="181874"/>
    <lineage>
        <taxon>Eukaryota</taxon>
        <taxon>Fungi</taxon>
        <taxon>Dikarya</taxon>
        <taxon>Basidiomycota</taxon>
        <taxon>Agaricomycotina</taxon>
        <taxon>Agaricomycetes</taxon>
        <taxon>Agaricomycetidae</taxon>
        <taxon>Agaricales</taxon>
        <taxon>Agaricineae</taxon>
        <taxon>Galeropsidaceae</taxon>
        <taxon>Panaeolus</taxon>
    </lineage>
</organism>
<dbReference type="AlphaFoldDB" id="A0A409WYT8"/>
<dbReference type="InParanoid" id="A0A409WYT8"/>
<evidence type="ECO:0000313" key="1">
    <source>
        <dbReference type="EMBL" id="PPQ83670.1"/>
    </source>
</evidence>
<protein>
    <submittedName>
        <fullName evidence="1">Uncharacterized protein</fullName>
    </submittedName>
</protein>
<evidence type="ECO:0000313" key="2">
    <source>
        <dbReference type="Proteomes" id="UP000284842"/>
    </source>
</evidence>
<dbReference type="Proteomes" id="UP000284842">
    <property type="component" value="Unassembled WGS sequence"/>
</dbReference>